<dbReference type="EMBL" id="CAMXCT030001408">
    <property type="protein sequence ID" value="CAL4777141.1"/>
    <property type="molecule type" value="Genomic_DNA"/>
</dbReference>
<dbReference type="Gene3D" id="3.30.1470.10">
    <property type="entry name" value="Photosystem I PsaD, reaction center subunit II"/>
    <property type="match status" value="1"/>
</dbReference>
<dbReference type="CDD" id="cd00201">
    <property type="entry name" value="WW"/>
    <property type="match status" value="1"/>
</dbReference>
<dbReference type="EMBL" id="CAMXCT020001408">
    <property type="protein sequence ID" value="CAL1143204.1"/>
    <property type="molecule type" value="Genomic_DNA"/>
</dbReference>
<dbReference type="OrthoDB" id="419294at2759"/>
<dbReference type="InterPro" id="IPR000571">
    <property type="entry name" value="Znf_CCCH"/>
</dbReference>
<dbReference type="GO" id="GO:0008270">
    <property type="term" value="F:zinc ion binding"/>
    <property type="evidence" value="ECO:0007669"/>
    <property type="project" value="UniProtKB-KW"/>
</dbReference>
<dbReference type="PANTHER" id="PTHR33050:SF7">
    <property type="entry name" value="RIBONUCLEASE H"/>
    <property type="match status" value="1"/>
</dbReference>
<feature type="domain" description="WW" evidence="3">
    <location>
        <begin position="1509"/>
        <end position="1541"/>
    </location>
</feature>
<dbReference type="InterPro" id="IPR052055">
    <property type="entry name" value="Hepadnavirus_pol/RT"/>
</dbReference>
<protein>
    <submittedName>
        <fullName evidence="5">Uncharacterized protein</fullName>
    </submittedName>
</protein>
<evidence type="ECO:0000259" key="4">
    <source>
        <dbReference type="PROSITE" id="PS50103"/>
    </source>
</evidence>
<evidence type="ECO:0000256" key="2">
    <source>
        <dbReference type="SAM" id="MobiDB-lite"/>
    </source>
</evidence>
<proteinExistence type="predicted"/>
<reference evidence="6 7" key="2">
    <citation type="submission" date="2024-05" db="EMBL/GenBank/DDBJ databases">
        <authorList>
            <person name="Chen Y."/>
            <person name="Shah S."/>
            <person name="Dougan E. K."/>
            <person name="Thang M."/>
            <person name="Chan C."/>
        </authorList>
    </citation>
    <scope>NUCLEOTIDE SEQUENCE [LARGE SCALE GENOMIC DNA]</scope>
</reference>
<keyword evidence="1" id="KW-0862">Zinc</keyword>
<evidence type="ECO:0000313" key="7">
    <source>
        <dbReference type="Proteomes" id="UP001152797"/>
    </source>
</evidence>
<dbReference type="InterPro" id="IPR036020">
    <property type="entry name" value="WW_dom_sf"/>
</dbReference>
<feature type="compositionally biased region" description="Basic and acidic residues" evidence="2">
    <location>
        <begin position="1705"/>
        <end position="1721"/>
    </location>
</feature>
<keyword evidence="7" id="KW-1185">Reference proteome</keyword>
<dbReference type="SMART" id="SM00456">
    <property type="entry name" value="WW"/>
    <property type="match status" value="2"/>
</dbReference>
<dbReference type="PANTHER" id="PTHR33050">
    <property type="entry name" value="REVERSE TRANSCRIPTASE DOMAIN-CONTAINING PROTEIN"/>
    <property type="match status" value="1"/>
</dbReference>
<dbReference type="Proteomes" id="UP001152797">
    <property type="component" value="Unassembled WGS sequence"/>
</dbReference>
<feature type="compositionally biased region" description="Low complexity" evidence="2">
    <location>
        <begin position="1675"/>
        <end position="1685"/>
    </location>
</feature>
<evidence type="ECO:0000259" key="3">
    <source>
        <dbReference type="PROSITE" id="PS50020"/>
    </source>
</evidence>
<dbReference type="InterPro" id="IPR001202">
    <property type="entry name" value="WW_dom"/>
</dbReference>
<feature type="compositionally biased region" description="Basic and acidic residues" evidence="2">
    <location>
        <begin position="1686"/>
        <end position="1697"/>
    </location>
</feature>
<accession>A0A9P1CDV6</accession>
<sequence length="1721" mass="191791">MVDRTVYAADKTPDLPLRQVFGRQRVNEDLCKLAANSGLLTVETFAMLGDDIASVKATLKNLVPDLTALGADGPAQELALTCLAAVWKTCSTMQDHFAARRAKMEEDPSKVPEIPGEDHAEFRETFVSRHPDVLLPLHREPHRKFVERVQRDYLVHGFVHFYEVGEIRTRNEQIAQKAGLSKNAEDLLRVVTIDQPSAASSESQVMDKLHAFFITLEYLNICEFSVAAGPLKYLAQLEEWRHENRGLALLLTVDTLIRKKVHRVSSDHRKQFTTFSAAFLEVLTNHKQLWNDARSSAELDKYKQAALTAAPVTPKKRARSTSPEPPLSSAKARKNKARRTRQKAQLQKAKAVLSNAGNKEKDTPRKAARDERVPAKEWQTITAFKYSGSRRCPFYNSSLGCRFGDQCKLKHSCAECGKDGLSPPPGVWTGEPASTNDAPESVQPPLVRKVELGAQTAIPHWSQVLNDRHWLFSAGPFFLELFAGKAGITEAVFLAGVPVLPPVDIVASDLVRTPVDLVDATFWQSLVDILVLGVVFFLHCGTPCNTFTAARKADGGPPPLRSPQEPLGLEGLSEQDSGLVFLGNVFLDRTVEACSLVFAFGGDFLIENPLLSLLWQTPQLLQLVRSARTFNLECDQCVFGTPWMKPTRFVCSNEQLDVLCVRCPGGHTHESLKGKVWDPSLQRMVFKTKQAQVYPLALCATIADQVRSIFLQELPHLKLTFELCVPAADRKRALHSARPWKEHKQADTAQKALLAGYQLKRGAAKPLREVEMEPGAAVLFALQQVHPFSRSAVLPPALDAAIHAVATNPSEVLRHRAQALQFWQHRAEALLPESIARIMAQPDAAQRRLLLGTDDPARARLGDVCHIALYEEMLAAANSVDQAWEIRAKIIQRVRGVPVSDNLVKIWEATLEDVQEGSCLGPFASPEEVTDALGQDDWIPTQRFEVVQKNKVRGCDSATTNLINQITEIKEKLQLPSTDANVAAIRKLKTLASDKELVGWVLDERKAYRQVAIQPDQRKFLVICLKSPSSGRPAFFIMVGHSFGLVSAVYNYNRRSAAINEILVSLFKLVAFSFYDDKYGFEPAASAPGARNVAEKVHWWLGAKFDQKKLQLSSEPTILGVTYNLRDMQLEIKADRKKDLLEEIESILHVGLLDPGSAGKLKGKLMFGASQLWGKVGSAFLRPISERQYWKFPSSTEFKLDVPLTESLKQWKKLVHAGPPRQIDLAQERLPDAVIFTDGFTPDPRSSDVSPDRIGGVIFERRLKQPRQFTTVVPDEIKERWLKRATQIMPIEMLAPVVALSTFTDRLVGADIFLFIDSESVEAALIKGYSSRSDMCEIIALFWDLALKLKARIFIDRVSTDANPADWPSRNKLWIGEAAGWSTVKATWPQARAILRLQRRVIPALSCFVITIEIFNLGLASIRRDRGRRGPCFEVAMDGGTGSPSASASASAHGSAHASASASPASASALGPAETAEMYGNLHEYGLSLGVDLEEEEHLMTLVQEAFEAPLPCSWTEYMDESGRAYYVKEGRPSTWEHPMDQVYRELLGVIRQASSTSPAKSREELVQEHLRETHELAKEDLSQWTGPYVSDQGEYYYNDHLKVSTWESPVKEWENELATRHSVLDRYLLLPQLAKADAKSPDMLQALRLQLGNLHVSQLHSDAPEPSTCRSYHTARSARSGTSGRSERSKQSLKKERKERKSKRGDDRLDDLPESSSPER</sequence>
<feature type="region of interest" description="Disordered" evidence="2">
    <location>
        <begin position="1660"/>
        <end position="1721"/>
    </location>
</feature>
<feature type="compositionally biased region" description="Basic residues" evidence="2">
    <location>
        <begin position="331"/>
        <end position="342"/>
    </location>
</feature>
<feature type="domain" description="C3H1-type" evidence="4">
    <location>
        <begin position="386"/>
        <end position="414"/>
    </location>
</feature>
<reference evidence="5" key="1">
    <citation type="submission" date="2022-10" db="EMBL/GenBank/DDBJ databases">
        <authorList>
            <person name="Chen Y."/>
            <person name="Dougan E. K."/>
            <person name="Chan C."/>
            <person name="Rhodes N."/>
            <person name="Thang M."/>
        </authorList>
    </citation>
    <scope>NUCLEOTIDE SEQUENCE</scope>
</reference>
<feature type="compositionally biased region" description="Basic and acidic residues" evidence="2">
    <location>
        <begin position="358"/>
        <end position="373"/>
    </location>
</feature>
<comment type="caution">
    <text evidence="5">The sequence shown here is derived from an EMBL/GenBank/DDBJ whole genome shotgun (WGS) entry which is preliminary data.</text>
</comment>
<dbReference type="PROSITE" id="PS50020">
    <property type="entry name" value="WW_DOMAIN_2"/>
    <property type="match status" value="2"/>
</dbReference>
<keyword evidence="1" id="KW-0863">Zinc-finger</keyword>
<dbReference type="PROSITE" id="PS50103">
    <property type="entry name" value="ZF_C3H1"/>
    <property type="match status" value="1"/>
</dbReference>
<keyword evidence="1" id="KW-0479">Metal-binding</keyword>
<evidence type="ECO:0000256" key="1">
    <source>
        <dbReference type="PROSITE-ProRule" id="PRU00723"/>
    </source>
</evidence>
<feature type="zinc finger region" description="C3H1-type" evidence="1">
    <location>
        <begin position="386"/>
        <end position="414"/>
    </location>
</feature>
<dbReference type="EMBL" id="CAMXCT010001408">
    <property type="protein sequence ID" value="CAI3989829.1"/>
    <property type="molecule type" value="Genomic_DNA"/>
</dbReference>
<feature type="region of interest" description="Disordered" evidence="2">
    <location>
        <begin position="309"/>
        <end position="373"/>
    </location>
</feature>
<name>A0A9P1CDV6_9DINO</name>
<organism evidence="5">
    <name type="scientific">Cladocopium goreaui</name>
    <dbReference type="NCBI Taxonomy" id="2562237"/>
    <lineage>
        <taxon>Eukaryota</taxon>
        <taxon>Sar</taxon>
        <taxon>Alveolata</taxon>
        <taxon>Dinophyceae</taxon>
        <taxon>Suessiales</taxon>
        <taxon>Symbiodiniaceae</taxon>
        <taxon>Cladocopium</taxon>
    </lineage>
</organism>
<dbReference type="PROSITE" id="PS01159">
    <property type="entry name" value="WW_DOMAIN_1"/>
    <property type="match status" value="1"/>
</dbReference>
<gene>
    <name evidence="5" type="ORF">C1SCF055_LOCUS16869</name>
</gene>
<evidence type="ECO:0000313" key="5">
    <source>
        <dbReference type="EMBL" id="CAI3989829.1"/>
    </source>
</evidence>
<feature type="domain" description="WW" evidence="3">
    <location>
        <begin position="1585"/>
        <end position="1612"/>
    </location>
</feature>
<evidence type="ECO:0000313" key="6">
    <source>
        <dbReference type="EMBL" id="CAL4777141.1"/>
    </source>
</evidence>
<dbReference type="SUPFAM" id="SSF51045">
    <property type="entry name" value="WW domain"/>
    <property type="match status" value="1"/>
</dbReference>